<dbReference type="GO" id="GO:0031625">
    <property type="term" value="F:ubiquitin protein ligase binding"/>
    <property type="evidence" value="ECO:0007669"/>
    <property type="project" value="TreeGrafter"/>
</dbReference>
<sequence length="272" mass="30200">MPRANESSSCALCDSEPTFYDGMYLGFMGLLSLLMHWVCIDRHARSARFTVGIVVQHLSALAESVLAAAGTLLLTEPIGSVRVTSCRVKSLADWYTVAYNPTPNYEQTLSCTQEAVYPLYSMVFLYYTLSLVAMVTIRPWLAARYLPGSGSRAVFTALYFFPSLVLVHAIFAGILYEIFPYLVMVASVISVAVHYACQLNQQMRALVLHSVTELRSAVIVLGHWLLHAYGLVAVTQLSRPLLHSLMLLLVPFPTVFYIITVRFTDPARMGTS</sequence>
<comment type="caution">
    <text evidence="2">The sequence shown here is derived from an EMBL/GenBank/DDBJ whole genome shotgun (WGS) entry which is preliminary data.</text>
</comment>
<dbReference type="EMBL" id="VIIS01000297">
    <property type="protein sequence ID" value="KAF0310632.1"/>
    <property type="molecule type" value="Genomic_DNA"/>
</dbReference>
<feature type="transmembrane region" description="Helical" evidence="1">
    <location>
        <begin position="124"/>
        <end position="141"/>
    </location>
</feature>
<evidence type="ECO:0000313" key="2">
    <source>
        <dbReference type="EMBL" id="KAF0310632.1"/>
    </source>
</evidence>
<feature type="transmembrane region" description="Helical" evidence="1">
    <location>
        <begin position="178"/>
        <end position="197"/>
    </location>
</feature>
<keyword evidence="3" id="KW-1185">Reference proteome</keyword>
<feature type="transmembrane region" description="Helical" evidence="1">
    <location>
        <begin position="22"/>
        <end position="39"/>
    </location>
</feature>
<dbReference type="PANTHER" id="PTHR12740:SF4">
    <property type="entry name" value="JNK1_MAPK8-ASSOCIATED MEMBRANE PROTEIN"/>
    <property type="match status" value="1"/>
</dbReference>
<dbReference type="Pfam" id="PF05571">
    <property type="entry name" value="JAMP"/>
    <property type="match status" value="1"/>
</dbReference>
<reference evidence="2 3" key="1">
    <citation type="submission" date="2019-07" db="EMBL/GenBank/DDBJ databases">
        <title>Draft genome assembly of a fouling barnacle, Amphibalanus amphitrite (Darwin, 1854): The first reference genome for Thecostraca.</title>
        <authorList>
            <person name="Kim W."/>
        </authorList>
    </citation>
    <scope>NUCLEOTIDE SEQUENCE [LARGE SCALE GENOMIC DNA]</scope>
    <source>
        <strain evidence="2">SNU_AA5</strain>
        <tissue evidence="2">Soma without cirri and trophi</tissue>
    </source>
</reference>
<dbReference type="GO" id="GO:0006986">
    <property type="term" value="P:response to unfolded protein"/>
    <property type="evidence" value="ECO:0007669"/>
    <property type="project" value="InterPro"/>
</dbReference>
<keyword evidence="1" id="KW-1133">Transmembrane helix</keyword>
<evidence type="ECO:0000313" key="3">
    <source>
        <dbReference type="Proteomes" id="UP000440578"/>
    </source>
</evidence>
<dbReference type="OrthoDB" id="5920264at2759"/>
<keyword evidence="1" id="KW-0812">Transmembrane</keyword>
<name>A0A6A4X8F6_AMPAM</name>
<organism evidence="2 3">
    <name type="scientific">Amphibalanus amphitrite</name>
    <name type="common">Striped barnacle</name>
    <name type="synonym">Balanus amphitrite</name>
    <dbReference type="NCBI Taxonomy" id="1232801"/>
    <lineage>
        <taxon>Eukaryota</taxon>
        <taxon>Metazoa</taxon>
        <taxon>Ecdysozoa</taxon>
        <taxon>Arthropoda</taxon>
        <taxon>Crustacea</taxon>
        <taxon>Multicrustacea</taxon>
        <taxon>Cirripedia</taxon>
        <taxon>Thoracica</taxon>
        <taxon>Thoracicalcarea</taxon>
        <taxon>Balanomorpha</taxon>
        <taxon>Balanoidea</taxon>
        <taxon>Balanidae</taxon>
        <taxon>Amphibalaninae</taxon>
        <taxon>Amphibalanus</taxon>
    </lineage>
</organism>
<gene>
    <name evidence="2" type="primary">Jkamp_1</name>
    <name evidence="2" type="ORF">FJT64_018426</name>
</gene>
<dbReference type="AlphaFoldDB" id="A0A6A4X8F6"/>
<dbReference type="PANTHER" id="PTHR12740">
    <property type="entry name" value="JNK1/MAPK8-ASSOCIATED MEMBRANE PROTEIN"/>
    <property type="match status" value="1"/>
</dbReference>
<dbReference type="InterPro" id="IPR008485">
    <property type="entry name" value="JAMP"/>
</dbReference>
<protein>
    <submittedName>
        <fullName evidence="2">JNK1/MAPK8-associated membrane protein</fullName>
    </submittedName>
</protein>
<dbReference type="Proteomes" id="UP000440578">
    <property type="component" value="Unassembled WGS sequence"/>
</dbReference>
<evidence type="ECO:0000256" key="1">
    <source>
        <dbReference type="SAM" id="Phobius"/>
    </source>
</evidence>
<feature type="transmembrane region" description="Helical" evidence="1">
    <location>
        <begin position="217"/>
        <end position="235"/>
    </location>
</feature>
<feature type="transmembrane region" description="Helical" evidence="1">
    <location>
        <begin position="241"/>
        <end position="259"/>
    </location>
</feature>
<proteinExistence type="predicted"/>
<accession>A0A6A4X8F6</accession>
<dbReference type="GO" id="GO:0036503">
    <property type="term" value="P:ERAD pathway"/>
    <property type="evidence" value="ECO:0007669"/>
    <property type="project" value="TreeGrafter"/>
</dbReference>
<dbReference type="GO" id="GO:0016020">
    <property type="term" value="C:membrane"/>
    <property type="evidence" value="ECO:0007669"/>
    <property type="project" value="InterPro"/>
</dbReference>
<feature type="transmembrane region" description="Helical" evidence="1">
    <location>
        <begin position="153"/>
        <end position="172"/>
    </location>
</feature>
<keyword evidence="1" id="KW-0472">Membrane</keyword>